<feature type="signal peptide" evidence="1">
    <location>
        <begin position="1"/>
        <end position="16"/>
    </location>
</feature>
<dbReference type="Proteomes" id="UP000640489">
    <property type="component" value="Unassembled WGS sequence"/>
</dbReference>
<protein>
    <submittedName>
        <fullName evidence="3">Lamin tail domain-containing protein</fullName>
    </submittedName>
</protein>
<evidence type="ECO:0000313" key="3">
    <source>
        <dbReference type="EMBL" id="MBF4761706.1"/>
    </source>
</evidence>
<dbReference type="InterPro" id="IPR036415">
    <property type="entry name" value="Lamin_tail_dom_sf"/>
</dbReference>
<feature type="domain" description="LTD" evidence="2">
    <location>
        <begin position="19"/>
        <end position="148"/>
    </location>
</feature>
<keyword evidence="1" id="KW-0732">Signal</keyword>
<dbReference type="SUPFAM" id="SSF74853">
    <property type="entry name" value="Lamin A/C globular tail domain"/>
    <property type="match status" value="1"/>
</dbReference>
<sequence length="149" mass="15918">MLVAAVGLLAPSAAYAVGLGRSADASALPPVRLSKIQYDPPGDDDGTNTSLNKEWVQIHNYGAKAWTLTGWSVRDVTGYKFSFPEGFTIQPGTTVTVHTGAGKNRLLHLYWGQGSYIWNNTGDKATFKNSAGKVVDTCAYDGDGSWVSC</sequence>
<proteinExistence type="predicted"/>
<feature type="chain" id="PRO_5039455471" evidence="1">
    <location>
        <begin position="17"/>
        <end position="149"/>
    </location>
</feature>
<organism evidence="3 4">
    <name type="scientific">Nocardioides islandensis</name>
    <dbReference type="NCBI Taxonomy" id="433663"/>
    <lineage>
        <taxon>Bacteria</taxon>
        <taxon>Bacillati</taxon>
        <taxon>Actinomycetota</taxon>
        <taxon>Actinomycetes</taxon>
        <taxon>Propionibacteriales</taxon>
        <taxon>Nocardioidaceae</taxon>
        <taxon>Nocardioides</taxon>
    </lineage>
</organism>
<name>A0A930VBU4_9ACTN</name>
<keyword evidence="4" id="KW-1185">Reference proteome</keyword>
<comment type="caution">
    <text evidence="3">The sequence shown here is derived from an EMBL/GenBank/DDBJ whole genome shotgun (WGS) entry which is preliminary data.</text>
</comment>
<evidence type="ECO:0000259" key="2">
    <source>
        <dbReference type="PROSITE" id="PS51841"/>
    </source>
</evidence>
<evidence type="ECO:0000313" key="4">
    <source>
        <dbReference type="Proteomes" id="UP000640489"/>
    </source>
</evidence>
<dbReference type="EMBL" id="JADKPN010000001">
    <property type="protein sequence ID" value="MBF4761706.1"/>
    <property type="molecule type" value="Genomic_DNA"/>
</dbReference>
<evidence type="ECO:0000256" key="1">
    <source>
        <dbReference type="SAM" id="SignalP"/>
    </source>
</evidence>
<dbReference type="Pfam" id="PF00932">
    <property type="entry name" value="LTD"/>
    <property type="match status" value="1"/>
</dbReference>
<dbReference type="AlphaFoldDB" id="A0A930VBU4"/>
<reference evidence="3" key="1">
    <citation type="submission" date="2020-11" db="EMBL/GenBank/DDBJ databases">
        <title>Nocardioides sp. nov., isolated from Soil of Cynanchum wilfordii Hemsley rhizosphere.</title>
        <authorList>
            <person name="Lee J.-S."/>
            <person name="Suh M.K."/>
            <person name="Kim J.-S."/>
        </authorList>
    </citation>
    <scope>NUCLEOTIDE SEQUENCE</scope>
    <source>
        <strain evidence="3">KCTC 19275</strain>
    </source>
</reference>
<gene>
    <name evidence="3" type="ORF">ISU07_01085</name>
</gene>
<accession>A0A930VBU4</accession>
<dbReference type="PROSITE" id="PS51841">
    <property type="entry name" value="LTD"/>
    <property type="match status" value="1"/>
</dbReference>
<dbReference type="InterPro" id="IPR001322">
    <property type="entry name" value="Lamin_tail_dom"/>
</dbReference>
<dbReference type="Gene3D" id="2.60.40.1260">
    <property type="entry name" value="Lamin Tail domain"/>
    <property type="match status" value="1"/>
</dbReference>